<accession>A0A7C9VDG0</accession>
<keyword evidence="3" id="KW-1185">Reference proteome</keyword>
<gene>
    <name evidence="2" type="ORF">G6N74_19025</name>
</gene>
<dbReference type="RefSeq" id="WP_091916361.1">
    <property type="nucleotide sequence ID" value="NZ_JAAKZG010000008.1"/>
</dbReference>
<protein>
    <submittedName>
        <fullName evidence="2">Uncharacterized protein</fullName>
    </submittedName>
</protein>
<comment type="caution">
    <text evidence="2">The sequence shown here is derived from an EMBL/GenBank/DDBJ whole genome shotgun (WGS) entry which is preliminary data.</text>
</comment>
<evidence type="ECO:0000313" key="3">
    <source>
        <dbReference type="Proteomes" id="UP000481252"/>
    </source>
</evidence>
<feature type="compositionally biased region" description="Basic residues" evidence="1">
    <location>
        <begin position="59"/>
        <end position="70"/>
    </location>
</feature>
<name>A0A7C9VDG0_9HYPH</name>
<feature type="region of interest" description="Disordered" evidence="1">
    <location>
        <begin position="44"/>
        <end position="70"/>
    </location>
</feature>
<evidence type="ECO:0000256" key="1">
    <source>
        <dbReference type="SAM" id="MobiDB-lite"/>
    </source>
</evidence>
<organism evidence="2 3">
    <name type="scientific">Mesorhizobium zhangyense</name>
    <dbReference type="NCBI Taxonomy" id="1776730"/>
    <lineage>
        <taxon>Bacteria</taxon>
        <taxon>Pseudomonadati</taxon>
        <taxon>Pseudomonadota</taxon>
        <taxon>Alphaproteobacteria</taxon>
        <taxon>Hyphomicrobiales</taxon>
        <taxon>Phyllobacteriaceae</taxon>
        <taxon>Mesorhizobium</taxon>
    </lineage>
</organism>
<dbReference type="EMBL" id="JAAKZG010000008">
    <property type="protein sequence ID" value="NGN43167.1"/>
    <property type="molecule type" value="Genomic_DNA"/>
</dbReference>
<evidence type="ECO:0000313" key="2">
    <source>
        <dbReference type="EMBL" id="NGN43167.1"/>
    </source>
</evidence>
<proteinExistence type="predicted"/>
<dbReference type="Proteomes" id="UP000481252">
    <property type="component" value="Unassembled WGS sequence"/>
</dbReference>
<reference evidence="2 3" key="1">
    <citation type="submission" date="2020-02" db="EMBL/GenBank/DDBJ databases">
        <title>Genome sequence of the type strain CGMCC 1.15528 of Mesorhizobium zhangyense.</title>
        <authorList>
            <person name="Gao J."/>
            <person name="Sun J."/>
        </authorList>
    </citation>
    <scope>NUCLEOTIDE SEQUENCE [LARGE SCALE GENOMIC DNA]</scope>
    <source>
        <strain evidence="2 3">CGMCC 1.15528</strain>
    </source>
</reference>
<sequence length="70" mass="7800">MKLHAAEQKIAKTDTAARQIMSAELVAREKKTARLKVLRLQKEEAARVEEANNPAPVKRAPRKKALPKTA</sequence>
<dbReference type="AlphaFoldDB" id="A0A7C9VDG0"/>